<accession>A0ABR3Q9C1</accession>
<feature type="compositionally biased region" description="Polar residues" evidence="1">
    <location>
        <begin position="27"/>
        <end position="37"/>
    </location>
</feature>
<reference evidence="2 3" key="1">
    <citation type="submission" date="2023-08" db="EMBL/GenBank/DDBJ databases">
        <title>Annotated Genome Sequence of Vanrija albida AlHP1.</title>
        <authorList>
            <person name="Herzog R."/>
        </authorList>
    </citation>
    <scope>NUCLEOTIDE SEQUENCE [LARGE SCALE GENOMIC DNA]</scope>
    <source>
        <strain evidence="2 3">AlHP1</strain>
    </source>
</reference>
<keyword evidence="3" id="KW-1185">Reference proteome</keyword>
<evidence type="ECO:0000256" key="1">
    <source>
        <dbReference type="SAM" id="MobiDB-lite"/>
    </source>
</evidence>
<organism evidence="2 3">
    <name type="scientific">Vanrija albida</name>
    <dbReference type="NCBI Taxonomy" id="181172"/>
    <lineage>
        <taxon>Eukaryota</taxon>
        <taxon>Fungi</taxon>
        <taxon>Dikarya</taxon>
        <taxon>Basidiomycota</taxon>
        <taxon>Agaricomycotina</taxon>
        <taxon>Tremellomycetes</taxon>
        <taxon>Trichosporonales</taxon>
        <taxon>Trichosporonaceae</taxon>
        <taxon>Vanrija</taxon>
    </lineage>
</organism>
<feature type="compositionally biased region" description="Polar residues" evidence="1">
    <location>
        <begin position="10"/>
        <end position="19"/>
    </location>
</feature>
<dbReference type="Proteomes" id="UP001565368">
    <property type="component" value="Unassembled WGS sequence"/>
</dbReference>
<protein>
    <submittedName>
        <fullName evidence="2">Uncharacterized protein</fullName>
    </submittedName>
</protein>
<evidence type="ECO:0000313" key="2">
    <source>
        <dbReference type="EMBL" id="KAL1411276.1"/>
    </source>
</evidence>
<gene>
    <name evidence="2" type="ORF">Q8F55_002227</name>
</gene>
<sequence>MLALRIAQRRATSTAQRSGATALLNAEASSSRPTPSARTFGGVPDTQRPRRRRELAPQRAAAFRKAKEFAAQVNAGEGPRGAAPRDPDAAPTLADLTALRPARDWRPRDSGEEAPAELATYAAIWQRTYDAVDKAFVVAQLRAFCAELGLNVASRAGKPKAIAAILESWGWARPKAPKKRVRGTRDYDVSAAELFLLQRDAGALRTINELGVDISAGASPGEGESQSFTLSGAGAAEDLDELGRFLHDRQVRHIPLQWAATEMRGWTAPRETLGAVARTTGAYVERVGWGQYVATGTRLADVERARDLVLLAAARATAPTPPLAVALPSTLAGHDDPQACLVPHGTTPGSRPPWDVGARVGARGLFRLVQADAVGPVGALERAQRATHLDHAEVVPLGGAGEDGSLDALARRVLAEAAVPTGEGDEARALVFRFGHLLTPSDTPPGASDALVPPKAGTWPLTAAGIATGPLATLSAPIFAPAIPPALTFFPLPEAPTRVRRVSYVSGAGERLVVEYAYARAAEPAPAASASAEPAWFTRLDEMMKGVEAPQFDAGPSDVVFDLKALETIIEDGEAAPAAGPGPLVLSATVENEAAADVLLPARPTDARVLGRGVRALAQGDVPAALGDFFAAVHAGAGAAAKIPLADLDGLRRGVPTPEAGALPARRDAVAEEDETEYGVIDELEADVAEAVPAPAASTPPPVLPPASVALNGETYHLSRDEVADVVESAPGDGPTLRTLSVADLRGTGGVAQVAELEAGEASPALWAELASITRAVPPDARRQGMLM</sequence>
<dbReference type="EMBL" id="JBBXJM010000002">
    <property type="protein sequence ID" value="KAL1411276.1"/>
    <property type="molecule type" value="Genomic_DNA"/>
</dbReference>
<feature type="region of interest" description="Disordered" evidence="1">
    <location>
        <begin position="8"/>
        <end position="57"/>
    </location>
</feature>
<evidence type="ECO:0000313" key="3">
    <source>
        <dbReference type="Proteomes" id="UP001565368"/>
    </source>
</evidence>
<dbReference type="GeneID" id="95983270"/>
<proteinExistence type="predicted"/>
<comment type="caution">
    <text evidence="2">The sequence shown here is derived from an EMBL/GenBank/DDBJ whole genome shotgun (WGS) entry which is preliminary data.</text>
</comment>
<name>A0ABR3Q9C1_9TREE</name>
<dbReference type="RefSeq" id="XP_069211220.1">
    <property type="nucleotide sequence ID" value="XM_069350834.1"/>
</dbReference>